<evidence type="ECO:0000313" key="2">
    <source>
        <dbReference type="Proteomes" id="UP000055024"/>
    </source>
</evidence>
<comment type="caution">
    <text evidence="1">The sequence shown here is derived from an EMBL/GenBank/DDBJ whole genome shotgun (WGS) entry which is preliminary data.</text>
</comment>
<accession>A0A0V1G9D6</accession>
<reference evidence="1 2" key="1">
    <citation type="submission" date="2015-01" db="EMBL/GenBank/DDBJ databases">
        <title>Evolution of Trichinella species and genotypes.</title>
        <authorList>
            <person name="Korhonen P.K."/>
            <person name="Edoardo P."/>
            <person name="Giuseppe L.R."/>
            <person name="Gasser R.B."/>
        </authorList>
    </citation>
    <scope>NUCLEOTIDE SEQUENCE [LARGE SCALE GENOMIC DNA]</scope>
    <source>
        <strain evidence="1">ISS1029</strain>
    </source>
</reference>
<dbReference type="Proteomes" id="UP000055024">
    <property type="component" value="Unassembled WGS sequence"/>
</dbReference>
<evidence type="ECO:0000313" key="1">
    <source>
        <dbReference type="EMBL" id="KRY94894.1"/>
    </source>
</evidence>
<gene>
    <name evidence="1" type="ORF">T11_7378</name>
</gene>
<protein>
    <submittedName>
        <fullName evidence="1">Uncharacterized protein</fullName>
    </submittedName>
</protein>
<sequence>MAKNSLKRTILARNSKNDRFWPEIVKTNEFGLN</sequence>
<dbReference type="EMBL" id="JYDP01004436">
    <property type="protein sequence ID" value="KRY94894.1"/>
    <property type="molecule type" value="Genomic_DNA"/>
</dbReference>
<organism evidence="1 2">
    <name type="scientific">Trichinella zimbabwensis</name>
    <dbReference type="NCBI Taxonomy" id="268475"/>
    <lineage>
        <taxon>Eukaryota</taxon>
        <taxon>Metazoa</taxon>
        <taxon>Ecdysozoa</taxon>
        <taxon>Nematoda</taxon>
        <taxon>Enoplea</taxon>
        <taxon>Dorylaimia</taxon>
        <taxon>Trichinellida</taxon>
        <taxon>Trichinellidae</taxon>
        <taxon>Trichinella</taxon>
    </lineage>
</organism>
<proteinExistence type="predicted"/>
<keyword evidence="2" id="KW-1185">Reference proteome</keyword>
<dbReference type="AlphaFoldDB" id="A0A0V1G9D6"/>
<name>A0A0V1G9D6_9BILA</name>